<comment type="caution">
    <text evidence="5">The sequence shown here is derived from an EMBL/GenBank/DDBJ whole genome shotgun (WGS) entry which is preliminary data.</text>
</comment>
<reference evidence="5 6" key="1">
    <citation type="submission" date="2024-01" db="EMBL/GenBank/DDBJ databases">
        <title>The diversity of rhizobia nodulating Mimosa spp. in eleven states of Brazil covering several biomes is determined by host plant, location, and edaphic factors.</title>
        <authorList>
            <person name="Rouws L."/>
            <person name="Barauna A."/>
            <person name="Beukes C."/>
            <person name="De Faria S.M."/>
            <person name="Gross E."/>
            <person name="Dos Reis Junior F.B."/>
            <person name="Simon M."/>
            <person name="Maluk M."/>
            <person name="Odee D.W."/>
            <person name="Kenicer G."/>
            <person name="Young J.P.W."/>
            <person name="Reis V.M."/>
            <person name="Zilli J."/>
            <person name="James E.K."/>
        </authorList>
    </citation>
    <scope>NUCLEOTIDE SEQUENCE [LARGE SCALE GENOMIC DNA]</scope>
    <source>
        <strain evidence="5 6">JPY77</strain>
    </source>
</reference>
<keyword evidence="1" id="KW-0805">Transcription regulation</keyword>
<accession>A0ABU9QKD2</accession>
<evidence type="ECO:0000256" key="1">
    <source>
        <dbReference type="ARBA" id="ARBA00023015"/>
    </source>
</evidence>
<dbReference type="Gene3D" id="1.10.10.60">
    <property type="entry name" value="Homeodomain-like"/>
    <property type="match status" value="1"/>
</dbReference>
<sequence>MTTSFSTSEIAPQERLEFWRDVVCRTYVSVTCDPLECELDGQVTLYPFGFTQLTDISSSAASYKRTVEIIRQSPSEDLQFCLILDGSLSIEQAGQQAVLGAGDIGLYDAAQPFSLHLGERYRALNLKVPRPVLLARVADVDKLMARRFPGESKLGALVNSLLRESVRVGDFADEQLAARLCGSVVDILSAAIENELLGCRENNSRQGAQLDRIKCYMLERLGDTDLDIATIASECHMAPRTVHRLFAMEGTTAIRWLWQRRLAASYRALAEGHVRQVSEAAINFGFSDFSHFTRAFKKAFGIVPHSLLCKTH</sequence>
<gene>
    <name evidence="5" type="ORF">V4C55_29655</name>
</gene>
<dbReference type="InterPro" id="IPR018060">
    <property type="entry name" value="HTH_AraC"/>
</dbReference>
<organism evidence="5 6">
    <name type="scientific">Paraburkholderia sabiae</name>
    <dbReference type="NCBI Taxonomy" id="273251"/>
    <lineage>
        <taxon>Bacteria</taxon>
        <taxon>Pseudomonadati</taxon>
        <taxon>Pseudomonadota</taxon>
        <taxon>Betaproteobacteria</taxon>
        <taxon>Burkholderiales</taxon>
        <taxon>Burkholderiaceae</taxon>
        <taxon>Paraburkholderia</taxon>
    </lineage>
</organism>
<dbReference type="PANTHER" id="PTHR46796:SF6">
    <property type="entry name" value="ARAC SUBFAMILY"/>
    <property type="match status" value="1"/>
</dbReference>
<proteinExistence type="predicted"/>
<keyword evidence="3" id="KW-0804">Transcription</keyword>
<dbReference type="SUPFAM" id="SSF46689">
    <property type="entry name" value="Homeodomain-like"/>
    <property type="match status" value="1"/>
</dbReference>
<keyword evidence="6" id="KW-1185">Reference proteome</keyword>
<dbReference type="Pfam" id="PF12833">
    <property type="entry name" value="HTH_18"/>
    <property type="match status" value="1"/>
</dbReference>
<dbReference type="PANTHER" id="PTHR46796">
    <property type="entry name" value="HTH-TYPE TRANSCRIPTIONAL ACTIVATOR RHAS-RELATED"/>
    <property type="match status" value="1"/>
</dbReference>
<dbReference type="InterPro" id="IPR050204">
    <property type="entry name" value="AraC_XylS_family_regulators"/>
</dbReference>
<evidence type="ECO:0000259" key="4">
    <source>
        <dbReference type="PROSITE" id="PS01124"/>
    </source>
</evidence>
<dbReference type="InterPro" id="IPR020449">
    <property type="entry name" value="Tscrpt_reg_AraC-type_HTH"/>
</dbReference>
<dbReference type="Pfam" id="PF14525">
    <property type="entry name" value="AraC_binding_2"/>
    <property type="match status" value="1"/>
</dbReference>
<name>A0ABU9QKD2_9BURK</name>
<keyword evidence="2" id="KW-0238">DNA-binding</keyword>
<dbReference type="RefSeq" id="WP_201658360.1">
    <property type="nucleotide sequence ID" value="NZ_CAJHCS010000030.1"/>
</dbReference>
<dbReference type="Proteomes" id="UP001494588">
    <property type="component" value="Unassembled WGS sequence"/>
</dbReference>
<dbReference type="EMBL" id="JAZHGC010000030">
    <property type="protein sequence ID" value="MEM5289896.1"/>
    <property type="molecule type" value="Genomic_DNA"/>
</dbReference>
<evidence type="ECO:0000313" key="6">
    <source>
        <dbReference type="Proteomes" id="UP001494588"/>
    </source>
</evidence>
<dbReference type="InterPro" id="IPR035418">
    <property type="entry name" value="AraC-bd_2"/>
</dbReference>
<dbReference type="PRINTS" id="PR00032">
    <property type="entry name" value="HTHARAC"/>
</dbReference>
<dbReference type="SMART" id="SM00342">
    <property type="entry name" value="HTH_ARAC"/>
    <property type="match status" value="1"/>
</dbReference>
<evidence type="ECO:0000313" key="5">
    <source>
        <dbReference type="EMBL" id="MEM5289896.1"/>
    </source>
</evidence>
<feature type="domain" description="HTH araC/xylS-type" evidence="4">
    <location>
        <begin position="211"/>
        <end position="310"/>
    </location>
</feature>
<dbReference type="InterPro" id="IPR009057">
    <property type="entry name" value="Homeodomain-like_sf"/>
</dbReference>
<protein>
    <submittedName>
        <fullName evidence="5">Helix-turn-helix domain-containing protein</fullName>
    </submittedName>
</protein>
<dbReference type="PROSITE" id="PS01124">
    <property type="entry name" value="HTH_ARAC_FAMILY_2"/>
    <property type="match status" value="1"/>
</dbReference>
<evidence type="ECO:0000256" key="2">
    <source>
        <dbReference type="ARBA" id="ARBA00023125"/>
    </source>
</evidence>
<evidence type="ECO:0000256" key="3">
    <source>
        <dbReference type="ARBA" id="ARBA00023163"/>
    </source>
</evidence>